<dbReference type="Gene3D" id="3.40.50.1820">
    <property type="entry name" value="alpha/beta hydrolase"/>
    <property type="match status" value="1"/>
</dbReference>
<organism evidence="4 5">
    <name type="scientific">Streptomyces luteolus</name>
    <dbReference type="NCBI Taxonomy" id="3043615"/>
    <lineage>
        <taxon>Bacteria</taxon>
        <taxon>Bacillati</taxon>
        <taxon>Actinomycetota</taxon>
        <taxon>Actinomycetes</taxon>
        <taxon>Kitasatosporales</taxon>
        <taxon>Streptomycetaceae</taxon>
        <taxon>Streptomyces</taxon>
    </lineage>
</organism>
<dbReference type="NCBIfam" id="TIGR01840">
    <property type="entry name" value="esterase_phb"/>
    <property type="match status" value="1"/>
</dbReference>
<evidence type="ECO:0000313" key="4">
    <source>
        <dbReference type="EMBL" id="MDI3423612.1"/>
    </source>
</evidence>
<proteinExistence type="predicted"/>
<name>A0ABT6T9P7_9ACTN</name>
<evidence type="ECO:0000256" key="1">
    <source>
        <dbReference type="ARBA" id="ARBA00022729"/>
    </source>
</evidence>
<comment type="caution">
    <text evidence="4">The sequence shown here is derived from an EMBL/GenBank/DDBJ whole genome shotgun (WGS) entry which is preliminary data.</text>
</comment>
<dbReference type="Proteomes" id="UP001237105">
    <property type="component" value="Unassembled WGS sequence"/>
</dbReference>
<dbReference type="Pfam" id="PF10503">
    <property type="entry name" value="Esterase_PHB"/>
    <property type="match status" value="1"/>
</dbReference>
<keyword evidence="1" id="KW-0732">Signal</keyword>
<feature type="region of interest" description="Disordered" evidence="3">
    <location>
        <begin position="1"/>
        <end position="23"/>
    </location>
</feature>
<evidence type="ECO:0000313" key="5">
    <source>
        <dbReference type="Proteomes" id="UP001237105"/>
    </source>
</evidence>
<keyword evidence="5" id="KW-1185">Reference proteome</keyword>
<dbReference type="SUPFAM" id="SSF53474">
    <property type="entry name" value="alpha/beta-Hydrolases"/>
    <property type="match status" value="2"/>
</dbReference>
<accession>A0ABT6T9P7</accession>
<gene>
    <name evidence="4" type="ORF">QIT00_34575</name>
</gene>
<protein>
    <submittedName>
        <fullName evidence="4">PHB depolymerase family esterase</fullName>
    </submittedName>
</protein>
<dbReference type="EMBL" id="JASCIS010000058">
    <property type="protein sequence ID" value="MDI3423612.1"/>
    <property type="molecule type" value="Genomic_DNA"/>
</dbReference>
<dbReference type="InterPro" id="IPR029058">
    <property type="entry name" value="AB_hydrolase_fold"/>
</dbReference>
<dbReference type="PANTHER" id="PTHR43037:SF1">
    <property type="entry name" value="BLL1128 PROTEIN"/>
    <property type="match status" value="1"/>
</dbReference>
<dbReference type="InterPro" id="IPR010126">
    <property type="entry name" value="Esterase_phb"/>
</dbReference>
<dbReference type="RefSeq" id="WP_282539449.1">
    <property type="nucleotide sequence ID" value="NZ_JASCIS010000058.1"/>
</dbReference>
<sequence>MPPYGSPAQPSRSTGPSRHRRGRGRLPVLGSLVFAAVLAAIAALFAPVSRADAAPALEPVANFGANPGALNMYVYKPASLPDNAPVVVALHGCKQNAQIYADNAGLTKFADRNQFMLVFAEQTQSNNWDKCFNWFQPTDNKRGQGEAASIRQMVAHADQSLGADGSRAYVTGLSAGGVMTSVMLSTYPEVFKAGAVVAGIPYGCTDGNSPFTCMNPGVDGTPEEWAKRVRDAHPGYQGPWPRMAIWAADNDTKVVPKNADELRDQWTALHGLDQEPDKSDTLPPNDTRRDQYLAQDGSVAVEVNKVPVIGHGLPVDPGSGEQQCGTATTYFFDSICSSYWITGFFGLSEGSPGPDPTPTPSQSTTPPAAACFTANNYEQVKAGRATTSGGYVYAKGSEQEMGLYNTATTHTLKESPTGYFTISDDRCP</sequence>
<dbReference type="InterPro" id="IPR050955">
    <property type="entry name" value="Plant_Biomass_Hydrol_Est"/>
</dbReference>
<dbReference type="PANTHER" id="PTHR43037">
    <property type="entry name" value="UNNAMED PRODUCT-RELATED"/>
    <property type="match status" value="1"/>
</dbReference>
<evidence type="ECO:0000256" key="2">
    <source>
        <dbReference type="ARBA" id="ARBA00022801"/>
    </source>
</evidence>
<keyword evidence="2" id="KW-0378">Hydrolase</keyword>
<reference evidence="4 5" key="1">
    <citation type="submission" date="2023-05" db="EMBL/GenBank/DDBJ databases">
        <title>Draft genome sequence of Streptomyces sp. B-S-A12 isolated from a cave soil in Thailand.</title>
        <authorList>
            <person name="Chamroensaksri N."/>
            <person name="Muangham S."/>
        </authorList>
    </citation>
    <scope>NUCLEOTIDE SEQUENCE [LARGE SCALE GENOMIC DNA]</scope>
    <source>
        <strain evidence="4 5">B-S-A12</strain>
    </source>
</reference>
<evidence type="ECO:0000256" key="3">
    <source>
        <dbReference type="SAM" id="MobiDB-lite"/>
    </source>
</evidence>